<evidence type="ECO:0000256" key="1">
    <source>
        <dbReference type="ARBA" id="ARBA00008103"/>
    </source>
</evidence>
<dbReference type="EMBL" id="JAOUSE010000034">
    <property type="protein sequence ID" value="MCU9594957.1"/>
    <property type="molecule type" value="Genomic_DNA"/>
</dbReference>
<keyword evidence="3" id="KW-1185">Reference proteome</keyword>
<dbReference type="Pfam" id="PF10676">
    <property type="entry name" value="gerPA"/>
    <property type="match status" value="1"/>
</dbReference>
<gene>
    <name evidence="2" type="ORF">OEV82_10955</name>
</gene>
<dbReference type="RefSeq" id="WP_173658175.1">
    <property type="nucleotide sequence ID" value="NZ_JAOUSE010000034.1"/>
</dbReference>
<evidence type="ECO:0000313" key="2">
    <source>
        <dbReference type="EMBL" id="MCU9594957.1"/>
    </source>
</evidence>
<reference evidence="2 3" key="1">
    <citation type="submission" date="2022-10" db="EMBL/GenBank/DDBJ databases">
        <title>Description of Fervidibacillus gen. nov. in the family Fervidibacillaceae fam. nov. with two species, Fervidibacillus albus sp. nov., and Fervidibacillus halotolerans sp. nov., isolated from tidal flat sediments.</title>
        <authorList>
            <person name="Kwon K.K."/>
            <person name="Yang S.-H."/>
        </authorList>
    </citation>
    <scope>NUCLEOTIDE SEQUENCE [LARGE SCALE GENOMIC DNA]</scope>
    <source>
        <strain evidence="2 3">DSM 23332</strain>
    </source>
</reference>
<proteinExistence type="inferred from homology"/>
<organism evidence="2 3">
    <name type="scientific">Pallidibacillus thermolactis</name>
    <dbReference type="NCBI Taxonomy" id="251051"/>
    <lineage>
        <taxon>Bacteria</taxon>
        <taxon>Bacillati</taxon>
        <taxon>Bacillota</taxon>
        <taxon>Bacilli</taxon>
        <taxon>Bacillales</taxon>
        <taxon>Bacillaceae</taxon>
        <taxon>Pallidibacillus</taxon>
    </lineage>
</organism>
<evidence type="ECO:0000313" key="3">
    <source>
        <dbReference type="Proteomes" id="UP001208656"/>
    </source>
</evidence>
<dbReference type="InterPro" id="IPR019618">
    <property type="entry name" value="Spore_germination_GerPA"/>
</dbReference>
<dbReference type="PANTHER" id="PTHR37808">
    <property type="entry name" value="SPORE GERMINATION PROTEIN-LIKE PROTEIN YDZR-RELATED"/>
    <property type="match status" value="1"/>
</dbReference>
<protein>
    <submittedName>
        <fullName evidence="2">Spore germination protein</fullName>
    </submittedName>
</protein>
<dbReference type="Proteomes" id="UP001208656">
    <property type="component" value="Unassembled WGS sequence"/>
</dbReference>
<accession>A0ABT2WHQ9</accession>
<sequence>MPSIIGSVKIANVTDGAVNFGDTLNIAPKSVAKSSGGSGSFITGIFNVANNGFNATNTIDPDVVDQPTNQTN</sequence>
<dbReference type="PANTHER" id="PTHR37808:SF1">
    <property type="entry name" value="SPORE GERMINATION PROTEIN-LIKE PROTEIN YDZR"/>
    <property type="match status" value="1"/>
</dbReference>
<comment type="similarity">
    <text evidence="1">Belongs to the GerPA/GerPF family.</text>
</comment>
<name>A0ABT2WHQ9_9BACI</name>
<comment type="caution">
    <text evidence="2">The sequence shown here is derived from an EMBL/GenBank/DDBJ whole genome shotgun (WGS) entry which is preliminary data.</text>
</comment>